<keyword evidence="1" id="KW-0472">Membrane</keyword>
<proteinExistence type="predicted"/>
<organism evidence="2 3">
    <name type="scientific">Lapidilactobacillus dextrinicus DSM 20335</name>
    <dbReference type="NCBI Taxonomy" id="1423738"/>
    <lineage>
        <taxon>Bacteria</taxon>
        <taxon>Bacillati</taxon>
        <taxon>Bacillota</taxon>
        <taxon>Bacilli</taxon>
        <taxon>Lactobacillales</taxon>
        <taxon>Lactobacillaceae</taxon>
        <taxon>Lapidilactobacillus</taxon>
    </lineage>
</organism>
<feature type="transmembrane region" description="Helical" evidence="1">
    <location>
        <begin position="57"/>
        <end position="77"/>
    </location>
</feature>
<dbReference type="InterPro" id="IPR038750">
    <property type="entry name" value="YczE/YyaS-like"/>
</dbReference>
<dbReference type="STRING" id="1423738.FC84_GL000507"/>
<name>A0A0R2BMK6_9LACO</name>
<dbReference type="Pfam" id="PF19700">
    <property type="entry name" value="DUF6198"/>
    <property type="match status" value="1"/>
</dbReference>
<accession>A0A0R2BMK6</accession>
<evidence type="ECO:0000256" key="1">
    <source>
        <dbReference type="SAM" id="Phobius"/>
    </source>
</evidence>
<evidence type="ECO:0008006" key="4">
    <source>
        <dbReference type="Google" id="ProtNLM"/>
    </source>
</evidence>
<feature type="transmembrane region" description="Helical" evidence="1">
    <location>
        <begin position="17"/>
        <end position="37"/>
    </location>
</feature>
<comment type="caution">
    <text evidence="2">The sequence shown here is derived from an EMBL/GenBank/DDBJ whole genome shotgun (WGS) entry which is preliminary data.</text>
</comment>
<sequence length="235" mass="26536">MIGWVKMTTKLTIRQQIIYFTISIVLNCIGNGITVALNLGSALWTASAVNIAHASGWQLNTILILIAAFAVIVNIFLRGYFSWHAFIGNILFAVPFSILVGWFSRFFLQLPLMTWPILLRISLDFGGIMLIGIAISIYQRLNIALHPTDEMMQLVRFKLLHGNAWAAQIVSFVPPIIAITLTYLLTHQLYAINLGTVFSLLCQGYIVGQADHYVFPRLKHQHLPELSQNHEYLKQ</sequence>
<feature type="transmembrane region" description="Helical" evidence="1">
    <location>
        <begin position="159"/>
        <end position="184"/>
    </location>
</feature>
<dbReference type="Proteomes" id="UP000051813">
    <property type="component" value="Unassembled WGS sequence"/>
</dbReference>
<reference evidence="2 3" key="1">
    <citation type="journal article" date="2015" name="Genome Announc.">
        <title>Expanding the biotechnology potential of lactobacilli through comparative genomics of 213 strains and associated genera.</title>
        <authorList>
            <person name="Sun Z."/>
            <person name="Harris H.M."/>
            <person name="McCann A."/>
            <person name="Guo C."/>
            <person name="Argimon S."/>
            <person name="Zhang W."/>
            <person name="Yang X."/>
            <person name="Jeffery I.B."/>
            <person name="Cooney J.C."/>
            <person name="Kagawa T.F."/>
            <person name="Liu W."/>
            <person name="Song Y."/>
            <person name="Salvetti E."/>
            <person name="Wrobel A."/>
            <person name="Rasinkangas P."/>
            <person name="Parkhill J."/>
            <person name="Rea M.C."/>
            <person name="O'Sullivan O."/>
            <person name="Ritari J."/>
            <person name="Douillard F.P."/>
            <person name="Paul Ross R."/>
            <person name="Yang R."/>
            <person name="Briner A.E."/>
            <person name="Felis G.E."/>
            <person name="de Vos W.M."/>
            <person name="Barrangou R."/>
            <person name="Klaenhammer T.R."/>
            <person name="Caufield P.W."/>
            <person name="Cui Y."/>
            <person name="Zhang H."/>
            <person name="O'Toole P.W."/>
        </authorList>
    </citation>
    <scope>NUCLEOTIDE SEQUENCE [LARGE SCALE GENOMIC DNA]</scope>
    <source>
        <strain evidence="2 3">DSM 20335</strain>
    </source>
</reference>
<gene>
    <name evidence="2" type="ORF">FC84_GL000507</name>
</gene>
<keyword evidence="1" id="KW-0812">Transmembrane</keyword>
<evidence type="ECO:0000313" key="2">
    <source>
        <dbReference type="EMBL" id="KRM79810.1"/>
    </source>
</evidence>
<feature type="transmembrane region" description="Helical" evidence="1">
    <location>
        <begin position="190"/>
        <end position="208"/>
    </location>
</feature>
<dbReference type="EMBL" id="AYYK01000001">
    <property type="protein sequence ID" value="KRM79810.1"/>
    <property type="molecule type" value="Genomic_DNA"/>
</dbReference>
<feature type="transmembrane region" description="Helical" evidence="1">
    <location>
        <begin position="117"/>
        <end position="138"/>
    </location>
</feature>
<dbReference type="AlphaFoldDB" id="A0A0R2BMK6"/>
<keyword evidence="1" id="KW-1133">Transmembrane helix</keyword>
<evidence type="ECO:0000313" key="3">
    <source>
        <dbReference type="Proteomes" id="UP000051813"/>
    </source>
</evidence>
<protein>
    <recommendedName>
        <fullName evidence="4">Sugar specific permease</fullName>
    </recommendedName>
</protein>
<dbReference type="PATRIC" id="fig|1423738.3.peg.517"/>
<feature type="transmembrane region" description="Helical" evidence="1">
    <location>
        <begin position="84"/>
        <end position="105"/>
    </location>
</feature>
<keyword evidence="3" id="KW-1185">Reference proteome</keyword>